<proteinExistence type="predicted"/>
<gene>
    <name evidence="1" type="ORF">EDEG_02135</name>
</gene>
<dbReference type="EMBL" id="AFBI03000035">
    <property type="protein sequence ID" value="EJW03551.1"/>
    <property type="molecule type" value="Genomic_DNA"/>
</dbReference>
<reference evidence="1 2" key="1">
    <citation type="submission" date="2011-08" db="EMBL/GenBank/DDBJ databases">
        <authorList>
            <person name="Liu Z.J."/>
            <person name="Shi F.L."/>
            <person name="Lu J.Q."/>
            <person name="Li M."/>
            <person name="Wang Z.L."/>
        </authorList>
    </citation>
    <scope>NUCLEOTIDE SEQUENCE [LARGE SCALE GENOMIC DNA]</scope>
    <source>
        <strain evidence="1 2">USNM 41457</strain>
    </source>
</reference>
<protein>
    <submittedName>
        <fullName evidence="1">Uncharacterized protein</fullName>
    </submittedName>
</protein>
<organism evidence="1 2">
    <name type="scientific">Edhazardia aedis (strain USNM 41457)</name>
    <name type="common">Microsporidian parasite</name>
    <dbReference type="NCBI Taxonomy" id="1003232"/>
    <lineage>
        <taxon>Eukaryota</taxon>
        <taxon>Fungi</taxon>
        <taxon>Fungi incertae sedis</taxon>
        <taxon>Microsporidia</taxon>
        <taxon>Edhazardia</taxon>
    </lineage>
</organism>
<evidence type="ECO:0000313" key="2">
    <source>
        <dbReference type="Proteomes" id="UP000003163"/>
    </source>
</evidence>
<dbReference type="HOGENOM" id="CLU_1199807_0_0_1"/>
<evidence type="ECO:0000313" key="1">
    <source>
        <dbReference type="EMBL" id="EJW03551.1"/>
    </source>
</evidence>
<dbReference type="VEuPathDB" id="MicrosporidiaDB:EDEG_02135"/>
<dbReference type="AlphaFoldDB" id="J9D714"/>
<keyword evidence="2" id="KW-1185">Reference proteome</keyword>
<dbReference type="Proteomes" id="UP000003163">
    <property type="component" value="Unassembled WGS sequence"/>
</dbReference>
<dbReference type="InParanoid" id="J9D714"/>
<comment type="caution">
    <text evidence="1">The sequence shown here is derived from an EMBL/GenBank/DDBJ whole genome shotgun (WGS) entry which is preliminary data.</text>
</comment>
<reference evidence="2" key="2">
    <citation type="submission" date="2015-07" db="EMBL/GenBank/DDBJ databases">
        <title>Contrasting host-pathogen interactions and genome evolution in two generalist and specialist microsporidian pathogens of mosquitoes.</title>
        <authorList>
            <consortium name="The Broad Institute Genomics Platform"/>
            <consortium name="The Broad Institute Genome Sequencing Center for Infectious Disease"/>
            <person name="Cuomo C.A."/>
            <person name="Sanscrainte N.D."/>
            <person name="Goldberg J.M."/>
            <person name="Heiman D."/>
            <person name="Young S."/>
            <person name="Zeng Q."/>
            <person name="Becnel J.J."/>
            <person name="Birren B.W."/>
        </authorList>
    </citation>
    <scope>NUCLEOTIDE SEQUENCE [LARGE SCALE GENOMIC DNA]</scope>
    <source>
        <strain evidence="2">USNM 41457</strain>
    </source>
</reference>
<name>J9D714_EDHAE</name>
<sequence length="231" mass="27010">MSEEIHIGSAIRLLIENHQKHTTTQKKQLKSKYRPADINQFLKGIDTALNTFKLQLVGIDKKNNVSSYLESEKLTITKRIRKSDTEKIDENHYVTIFDNNSMECILNHLETKIKKWNSVEDEVNSYLNENFSKMIIVFAIIYLEGENIEITLLKEMLDECGIFFGEKEIDAMISDLKMKGYISIIKVEDITYVKFGWYFKAALPNFNLAKIFKIMDIHERSLTSKKTKQKR</sequence>
<accession>J9D714</accession>